<feature type="coiled-coil region" evidence="1">
    <location>
        <begin position="45"/>
        <end position="93"/>
    </location>
</feature>
<protein>
    <submittedName>
        <fullName evidence="2 4">Uncharacterized protein</fullName>
    </submittedName>
</protein>
<dbReference type="WBParaSite" id="TCLT_0000172101-mRNA-1">
    <property type="protein sequence ID" value="TCLT_0000172101-mRNA-1"/>
    <property type="gene ID" value="TCLT_0000172101"/>
</dbReference>
<feature type="coiled-coil region" evidence="1">
    <location>
        <begin position="200"/>
        <end position="227"/>
    </location>
</feature>
<gene>
    <name evidence="2" type="ORF">TCLT_LOCUS1722</name>
</gene>
<evidence type="ECO:0000313" key="4">
    <source>
        <dbReference type="WBParaSite" id="TCLT_0000172101-mRNA-1"/>
    </source>
</evidence>
<keyword evidence="3" id="KW-1185">Reference proteome</keyword>
<dbReference type="GO" id="GO:1990904">
    <property type="term" value="C:ribonucleoprotein complex"/>
    <property type="evidence" value="ECO:0007669"/>
    <property type="project" value="TreeGrafter"/>
</dbReference>
<dbReference type="GO" id="GO:0008298">
    <property type="term" value="P:intracellular mRNA localization"/>
    <property type="evidence" value="ECO:0007669"/>
    <property type="project" value="TreeGrafter"/>
</dbReference>
<dbReference type="STRING" id="103827.A0A0N5CNG4"/>
<name>A0A0N5CNG4_THECL</name>
<dbReference type="OMA" id="YYEQKRD"/>
<dbReference type="AlphaFoldDB" id="A0A0N5CNG4"/>
<evidence type="ECO:0000313" key="2">
    <source>
        <dbReference type="EMBL" id="VDM97312.1"/>
    </source>
</evidence>
<evidence type="ECO:0000256" key="1">
    <source>
        <dbReference type="SAM" id="Coils"/>
    </source>
</evidence>
<reference evidence="2 3" key="2">
    <citation type="submission" date="2018-11" db="EMBL/GenBank/DDBJ databases">
        <authorList>
            <consortium name="Pathogen Informatics"/>
        </authorList>
    </citation>
    <scope>NUCLEOTIDE SEQUENCE [LARGE SCALE GENOMIC DNA]</scope>
</reference>
<organism evidence="4">
    <name type="scientific">Thelazia callipaeda</name>
    <name type="common">Oriental eyeworm</name>
    <name type="synonym">Parasitic nematode</name>
    <dbReference type="NCBI Taxonomy" id="103827"/>
    <lineage>
        <taxon>Eukaryota</taxon>
        <taxon>Metazoa</taxon>
        <taxon>Ecdysozoa</taxon>
        <taxon>Nematoda</taxon>
        <taxon>Chromadorea</taxon>
        <taxon>Rhabditida</taxon>
        <taxon>Spirurina</taxon>
        <taxon>Spiruromorpha</taxon>
        <taxon>Thelazioidea</taxon>
        <taxon>Thelaziidae</taxon>
        <taxon>Thelazia</taxon>
    </lineage>
</organism>
<reference evidence="4" key="1">
    <citation type="submission" date="2017-02" db="UniProtKB">
        <authorList>
            <consortium name="WormBaseParasite"/>
        </authorList>
    </citation>
    <scope>IDENTIFICATION</scope>
</reference>
<sequence length="520" mass="60335">MNDCGPSVPDRQAFQQALRDYNRLISETARKIDNIVGCSDNIGSLNLAKQSKEELRERREQLKFAADQMKIEINEIKKRLIEKDALLSNIENDLVYRDETRLMTRLRVLESAYSETKFTSGRAEKALITEIDKLKRNRSKIAKYNVVMGEKRTIQFQLHGINERRSNVLKSIREITNHLYYIDENIRQQRRNFSQLKMALRKLHNGKKELIDNYNKQKNEYINWSNNNRISSSRQLSLPYSTAHQQKLWINFIDEETLEPFYEQKMACKRLIEYLTALQSQLQIECTSSVSDVSCKSCKQQAIDLSDDSSEEYRTSFALLTVKSSLALHNTVEQEQGNLPLITNTISKKKICKKSSKKPYQKICHPVQMVCLFEEIDVPVPHNYGEIEHTLEEVRTLLKQYQEQTKQVYFRLTWLLMTEERLIAGLKITIFHSNVFSVIIWEECDYQKLPSLSESELTSDSTWNGSTDMSEHGSAFNAPHLSPLSDFVPPFHPTKICQQEECSHSISVPDEGFGSKNSTH</sequence>
<dbReference type="PANTHER" id="PTHR31027">
    <property type="entry name" value="NUCLEAR SEGREGATION PROTEIN BFR1"/>
    <property type="match status" value="1"/>
</dbReference>
<dbReference type="EMBL" id="UYYF01000251">
    <property type="protein sequence ID" value="VDM97312.1"/>
    <property type="molecule type" value="Genomic_DNA"/>
</dbReference>
<accession>A0A0N5CNG4</accession>
<proteinExistence type="predicted"/>
<dbReference type="PANTHER" id="PTHR31027:SF2">
    <property type="entry name" value="LEBERCILIN DOMAIN-CONTAINING PROTEIN"/>
    <property type="match status" value="1"/>
</dbReference>
<dbReference type="Proteomes" id="UP000276776">
    <property type="component" value="Unassembled WGS sequence"/>
</dbReference>
<dbReference type="OrthoDB" id="5820935at2759"/>
<dbReference type="GO" id="GO:0005783">
    <property type="term" value="C:endoplasmic reticulum"/>
    <property type="evidence" value="ECO:0007669"/>
    <property type="project" value="TreeGrafter"/>
</dbReference>
<keyword evidence="1" id="KW-0175">Coiled coil</keyword>
<dbReference type="InterPro" id="IPR039604">
    <property type="entry name" value="Bfr1"/>
</dbReference>
<dbReference type="GO" id="GO:0003729">
    <property type="term" value="F:mRNA binding"/>
    <property type="evidence" value="ECO:0007669"/>
    <property type="project" value="TreeGrafter"/>
</dbReference>
<evidence type="ECO:0000313" key="3">
    <source>
        <dbReference type="Proteomes" id="UP000276776"/>
    </source>
</evidence>
<dbReference type="GO" id="GO:0042175">
    <property type="term" value="C:nuclear outer membrane-endoplasmic reticulum membrane network"/>
    <property type="evidence" value="ECO:0007669"/>
    <property type="project" value="TreeGrafter"/>
</dbReference>